<name>A0A6P3WQ00_DINQU</name>
<organism evidence="1 2">
    <name type="scientific">Dinoponera quadriceps</name>
    <name type="common">South American ant</name>
    <dbReference type="NCBI Taxonomy" id="609295"/>
    <lineage>
        <taxon>Eukaryota</taxon>
        <taxon>Metazoa</taxon>
        <taxon>Ecdysozoa</taxon>
        <taxon>Arthropoda</taxon>
        <taxon>Hexapoda</taxon>
        <taxon>Insecta</taxon>
        <taxon>Pterygota</taxon>
        <taxon>Neoptera</taxon>
        <taxon>Endopterygota</taxon>
        <taxon>Hymenoptera</taxon>
        <taxon>Apocrita</taxon>
        <taxon>Aculeata</taxon>
        <taxon>Formicoidea</taxon>
        <taxon>Formicidae</taxon>
        <taxon>Ponerinae</taxon>
        <taxon>Ponerini</taxon>
        <taxon>Dinoponera</taxon>
    </lineage>
</organism>
<gene>
    <name evidence="2" type="primary">LOC106740894</name>
</gene>
<proteinExistence type="predicted"/>
<accession>A0A6P3WQ00</accession>
<dbReference type="KEGG" id="dqu:106740894"/>
<sequence length="149" mass="17703">MRYCRSFFLTARYDEFQFVTFQLYLLVAAVCEAKRISREVDYVHFPNFRTVYHGRGATSYQNVQVDNHDSIQVPTNYIDQAEIQDLGHTHHQAVIVPIEEPHNDVHFDVADSEPYEEFTVADVELKSDVLEHYFNHYDDEHDYDFHLQK</sequence>
<dbReference type="AlphaFoldDB" id="A0A6P3WQ00"/>
<dbReference type="OrthoDB" id="7699967at2759"/>
<keyword evidence="1" id="KW-1185">Reference proteome</keyword>
<evidence type="ECO:0000313" key="2">
    <source>
        <dbReference type="RefSeq" id="XP_014467844.1"/>
    </source>
</evidence>
<dbReference type="GeneID" id="106740894"/>
<evidence type="ECO:0000313" key="1">
    <source>
        <dbReference type="Proteomes" id="UP000515204"/>
    </source>
</evidence>
<dbReference type="RefSeq" id="XP_014467844.1">
    <property type="nucleotide sequence ID" value="XM_014612358.1"/>
</dbReference>
<dbReference type="Proteomes" id="UP000515204">
    <property type="component" value="Unplaced"/>
</dbReference>
<protein>
    <submittedName>
        <fullName evidence="2">Uncharacterized protein LOC106740894</fullName>
    </submittedName>
</protein>
<reference evidence="2" key="1">
    <citation type="submission" date="2025-08" db="UniProtKB">
        <authorList>
            <consortium name="RefSeq"/>
        </authorList>
    </citation>
    <scope>IDENTIFICATION</scope>
</reference>